<dbReference type="OrthoDB" id="2657928at2"/>
<dbReference type="Proteomes" id="UP000053750">
    <property type="component" value="Unassembled WGS sequence"/>
</dbReference>
<keyword evidence="3" id="KW-1185">Reference proteome</keyword>
<feature type="coiled-coil region" evidence="1">
    <location>
        <begin position="131"/>
        <end position="182"/>
    </location>
</feature>
<dbReference type="AlphaFoldDB" id="A0A9W5S2T5"/>
<organism evidence="2 3">
    <name type="scientific">Paenibacillus darwinianus</name>
    <dbReference type="NCBI Taxonomy" id="1380763"/>
    <lineage>
        <taxon>Bacteria</taxon>
        <taxon>Bacillati</taxon>
        <taxon>Bacillota</taxon>
        <taxon>Bacilli</taxon>
        <taxon>Bacillales</taxon>
        <taxon>Paenibacillaceae</taxon>
        <taxon>Paenibacillus</taxon>
    </lineage>
</organism>
<accession>A0A9W5S2T5</accession>
<proteinExistence type="predicted"/>
<dbReference type="Gene3D" id="6.10.250.3150">
    <property type="match status" value="1"/>
</dbReference>
<keyword evidence="1" id="KW-0175">Coiled coil</keyword>
<name>A0A9W5S2T5_9BACL</name>
<evidence type="ECO:0000313" key="2">
    <source>
        <dbReference type="EMBL" id="EXX92364.1"/>
    </source>
</evidence>
<sequence length="366" mass="42052">MPALSRKAVFWICFLLLGFRLLKPVPLAAEAASPIEGEALRELLEKSLSVTEIDKEIGRIAIQKAKAADDIAGLAAAIVRSEAELERYREKAGAVLRAYYTGERNMLLAAAMSFDNLPQLFVILDYVEVILSNDKHTLDRYRKQYRDLQAERTAVEDEERRLAVIERSLLAQRERLVQLQSEIDGAIAASGDEERLRALIRELVAYWELTGLEEVRRYYQALGKAMRELPKWLNSNKELLEIDGFTYTLRLPQEELNRFLREQNAMFEDFEFRFEEGSIIAQGRRDGMQVDVSGHYTLEDKPQHAIRFRTDLLKFNGLALPDTTRAELEREFDLNFYPQKLVSFLKATSVEMGDGVMTVRLKVNLK</sequence>
<reference evidence="2 3" key="1">
    <citation type="submission" date="2014-02" db="EMBL/GenBank/DDBJ databases">
        <title>Genome sequence of Paenibacillus darwinianus reveals adaptive mechanisms for survival in Antarctic soils.</title>
        <authorList>
            <person name="Dsouza M."/>
            <person name="Taylor M.W."/>
            <person name="Turner S.J."/>
            <person name="Aislabie J."/>
        </authorList>
    </citation>
    <scope>NUCLEOTIDE SEQUENCE [LARGE SCALE GENOMIC DNA]</scope>
    <source>
        <strain evidence="2 3">CE1</strain>
    </source>
</reference>
<dbReference type="RefSeq" id="WP_036581252.1">
    <property type="nucleotide sequence ID" value="NZ_KK082149.1"/>
</dbReference>
<evidence type="ECO:0000256" key="1">
    <source>
        <dbReference type="SAM" id="Coils"/>
    </source>
</evidence>
<comment type="caution">
    <text evidence="2">The sequence shown here is derived from an EMBL/GenBank/DDBJ whole genome shotgun (WGS) entry which is preliminary data.</text>
</comment>
<dbReference type="EMBL" id="JFHU01000008">
    <property type="protein sequence ID" value="EXX92364.1"/>
    <property type="molecule type" value="Genomic_DNA"/>
</dbReference>
<protein>
    <submittedName>
        <fullName evidence="2">Uncharacterized protein</fullName>
    </submittedName>
</protein>
<evidence type="ECO:0000313" key="3">
    <source>
        <dbReference type="Proteomes" id="UP000053750"/>
    </source>
</evidence>
<gene>
    <name evidence="2" type="ORF">BG53_14580</name>
</gene>